<name>A0A1W1I7Q4_9BACT</name>
<evidence type="ECO:0000313" key="6">
    <source>
        <dbReference type="Proteomes" id="UP000192042"/>
    </source>
</evidence>
<reference evidence="5 6" key="1">
    <citation type="submission" date="2017-03" db="EMBL/GenBank/DDBJ databases">
        <authorList>
            <person name="Afonso C.L."/>
            <person name="Miller P.J."/>
            <person name="Scott M.A."/>
            <person name="Spackman E."/>
            <person name="Goraichik I."/>
            <person name="Dimitrov K.M."/>
            <person name="Suarez D.L."/>
            <person name="Swayne D.E."/>
        </authorList>
    </citation>
    <scope>NUCLEOTIDE SEQUENCE [LARGE SCALE GENOMIC DNA]</scope>
    <source>
        <strain evidence="5">Genome sequencing of Nitrospira japonica strain NJ11</strain>
    </source>
</reference>
<proteinExistence type="predicted"/>
<dbReference type="STRING" id="1325564.NSJP_2911"/>
<dbReference type="InterPro" id="IPR036942">
    <property type="entry name" value="Beta-barrel_TonB_sf"/>
</dbReference>
<gene>
    <name evidence="5" type="ORF">NSJP_2911</name>
</gene>
<evidence type="ECO:0000256" key="2">
    <source>
        <dbReference type="ARBA" id="ARBA00023136"/>
    </source>
</evidence>
<evidence type="ECO:0000313" key="5">
    <source>
        <dbReference type="EMBL" id="SLM49078.1"/>
    </source>
</evidence>
<dbReference type="GO" id="GO:0009279">
    <property type="term" value="C:cell outer membrane"/>
    <property type="evidence" value="ECO:0007669"/>
    <property type="project" value="UniProtKB-SubCell"/>
</dbReference>
<accession>A0A1W1I7Q4</accession>
<evidence type="ECO:0000256" key="3">
    <source>
        <dbReference type="ARBA" id="ARBA00023237"/>
    </source>
</evidence>
<dbReference type="KEGG" id="nja:NSJP_2911"/>
<dbReference type="RefSeq" id="WP_155970197.1">
    <property type="nucleotide sequence ID" value="NZ_LT828648.1"/>
</dbReference>
<dbReference type="AlphaFoldDB" id="A0A1W1I7Q4"/>
<organism evidence="5 6">
    <name type="scientific">Nitrospira japonica</name>
    <dbReference type="NCBI Taxonomy" id="1325564"/>
    <lineage>
        <taxon>Bacteria</taxon>
        <taxon>Pseudomonadati</taxon>
        <taxon>Nitrospirota</taxon>
        <taxon>Nitrospiria</taxon>
        <taxon>Nitrospirales</taxon>
        <taxon>Nitrospiraceae</taxon>
        <taxon>Nitrospira</taxon>
    </lineage>
</organism>
<comment type="subcellular location">
    <subcellularLocation>
        <location evidence="1">Cell outer membrane</location>
    </subcellularLocation>
</comment>
<sequence>MSSRIMARLAGAGWVTAVLFVAQTGAASAETNFEGRALLFYTDDVGIFSATRRLTRDEDPTQPALDSILTNQGSDVVFEPDAIARTSVDNRWGTTHLSIRGQGFIYAENPRYNHGTLKVQALQAFTPDTHLLLRYYYAPNLFLGENEDRRPGGEGLVNEVVTSQIASARIEQRLTKDVEVRLLGRVGIRRYNDAFAQRDTNFWTIGPHVEWRVSERVKLGLSYHYERGLAEGRNEPQLRDDVSYVNNYVSADVDVELMERLSLSAAFHYERNDWTSGIVGDIRNGAHEDVIQGEVMLIQQLTESIRAMAGFQRSNRKQSFEPDAIKNTNVAFGVAAVF</sequence>
<dbReference type="Gene3D" id="2.40.170.20">
    <property type="entry name" value="TonB-dependent receptor, beta-barrel domain"/>
    <property type="match status" value="1"/>
</dbReference>
<keyword evidence="2" id="KW-0472">Membrane</keyword>
<dbReference type="SUPFAM" id="SSF56935">
    <property type="entry name" value="Porins"/>
    <property type="match status" value="1"/>
</dbReference>
<keyword evidence="3" id="KW-0998">Cell outer membrane</keyword>
<evidence type="ECO:0000256" key="4">
    <source>
        <dbReference type="SAM" id="SignalP"/>
    </source>
</evidence>
<dbReference type="OrthoDB" id="9768471at2"/>
<feature type="chain" id="PRO_5013252501" evidence="4">
    <location>
        <begin position="30"/>
        <end position="338"/>
    </location>
</feature>
<protein>
    <submittedName>
        <fullName evidence="5">Uncharacterized protein</fullName>
    </submittedName>
</protein>
<keyword evidence="6" id="KW-1185">Reference proteome</keyword>
<feature type="signal peptide" evidence="4">
    <location>
        <begin position="1"/>
        <end position="29"/>
    </location>
</feature>
<keyword evidence="4" id="KW-0732">Signal</keyword>
<dbReference type="Proteomes" id="UP000192042">
    <property type="component" value="Chromosome I"/>
</dbReference>
<dbReference type="EMBL" id="LT828648">
    <property type="protein sequence ID" value="SLM49078.1"/>
    <property type="molecule type" value="Genomic_DNA"/>
</dbReference>
<evidence type="ECO:0000256" key="1">
    <source>
        <dbReference type="ARBA" id="ARBA00004442"/>
    </source>
</evidence>